<evidence type="ECO:0000313" key="1">
    <source>
        <dbReference type="EnsemblPlants" id="cds.novel_model_4643_5bd9a17a.4.5bd9b13a"/>
    </source>
</evidence>
<protein>
    <submittedName>
        <fullName evidence="1">Uncharacterized protein</fullName>
    </submittedName>
</protein>
<gene>
    <name evidence="1" type="primary">LOC115716780</name>
</gene>
<reference evidence="1" key="2">
    <citation type="submission" date="2021-03" db="UniProtKB">
        <authorList>
            <consortium name="EnsemblPlants"/>
        </authorList>
    </citation>
    <scope>IDENTIFICATION</scope>
</reference>
<proteinExistence type="predicted"/>
<organism evidence="1 2">
    <name type="scientific">Cannabis sativa</name>
    <name type="common">Hemp</name>
    <name type="synonym">Marijuana</name>
    <dbReference type="NCBI Taxonomy" id="3483"/>
    <lineage>
        <taxon>Eukaryota</taxon>
        <taxon>Viridiplantae</taxon>
        <taxon>Streptophyta</taxon>
        <taxon>Embryophyta</taxon>
        <taxon>Tracheophyta</taxon>
        <taxon>Spermatophyta</taxon>
        <taxon>Magnoliopsida</taxon>
        <taxon>eudicotyledons</taxon>
        <taxon>Gunneridae</taxon>
        <taxon>Pentapetalae</taxon>
        <taxon>rosids</taxon>
        <taxon>fabids</taxon>
        <taxon>Rosales</taxon>
        <taxon>Cannabaceae</taxon>
        <taxon>Cannabis</taxon>
    </lineage>
</organism>
<dbReference type="AlphaFoldDB" id="A0A803R3H2"/>
<dbReference type="Gramene" id="novel_model_4643_5bd9a17a.4.5bd9b13a">
    <property type="protein sequence ID" value="cds.novel_model_4643_5bd9a17a.4.5bd9b13a"/>
    <property type="gene ID" value="novel_gene_2429_5bd9a17a"/>
</dbReference>
<sequence>MKERMYSMLVKKRHTQMTSSFQEACDCWCLDIIIIENNLYPYEKCRTCHCRKHRKAPLIFHPDRAYVRCRNVN</sequence>
<name>A0A803R3H2_CANSA</name>
<dbReference type="EnsemblPlants" id="novel_model_4643_5bd9a17a.4.5bd9b13a">
    <property type="protein sequence ID" value="cds.novel_model_4643_5bd9a17a.4.5bd9b13a"/>
    <property type="gene ID" value="novel_gene_2429_5bd9a17a"/>
</dbReference>
<evidence type="ECO:0000313" key="2">
    <source>
        <dbReference type="Proteomes" id="UP000596661"/>
    </source>
</evidence>
<dbReference type="Proteomes" id="UP000596661">
    <property type="component" value="Chromosome 5"/>
</dbReference>
<reference evidence="1" key="1">
    <citation type="submission" date="2018-11" db="EMBL/GenBank/DDBJ databases">
        <authorList>
            <person name="Grassa J C."/>
        </authorList>
    </citation>
    <scope>NUCLEOTIDE SEQUENCE [LARGE SCALE GENOMIC DNA]</scope>
</reference>
<accession>A0A803R3H2</accession>
<dbReference type="EMBL" id="UZAU01000475">
    <property type="status" value="NOT_ANNOTATED_CDS"/>
    <property type="molecule type" value="Genomic_DNA"/>
</dbReference>
<keyword evidence="2" id="KW-1185">Reference proteome</keyword>